<organism evidence="1 2">
    <name type="scientific">Streptomyces parvus</name>
    <dbReference type="NCBI Taxonomy" id="66428"/>
    <lineage>
        <taxon>Bacteria</taxon>
        <taxon>Bacillati</taxon>
        <taxon>Actinomycetota</taxon>
        <taxon>Actinomycetes</taxon>
        <taxon>Kitasatosporales</taxon>
        <taxon>Streptomycetaceae</taxon>
        <taxon>Streptomyces</taxon>
    </lineage>
</organism>
<comment type="caution">
    <text evidence="1">The sequence shown here is derived from an EMBL/GenBank/DDBJ whole genome shotgun (WGS) entry which is preliminary data.</text>
</comment>
<dbReference type="EMBL" id="JAAGMP010000059">
    <property type="protein sequence ID" value="NEC16872.1"/>
    <property type="molecule type" value="Genomic_DNA"/>
</dbReference>
<dbReference type="Proteomes" id="UP000469670">
    <property type="component" value="Unassembled WGS sequence"/>
</dbReference>
<reference evidence="1 2" key="1">
    <citation type="submission" date="2020-01" db="EMBL/GenBank/DDBJ databases">
        <title>Insect and environment-associated Actinomycetes.</title>
        <authorList>
            <person name="Currrie C."/>
            <person name="Chevrette M."/>
            <person name="Carlson C."/>
            <person name="Stubbendieck R."/>
            <person name="Wendt-Pienkowski E."/>
        </authorList>
    </citation>
    <scope>NUCLEOTIDE SEQUENCE [LARGE SCALE GENOMIC DNA]</scope>
    <source>
        <strain evidence="1 2">SID7590</strain>
    </source>
</reference>
<dbReference type="AlphaFoldDB" id="A0A7K3RPK2"/>
<protein>
    <submittedName>
        <fullName evidence="1">Uncharacterized protein</fullName>
    </submittedName>
</protein>
<proteinExistence type="predicted"/>
<gene>
    <name evidence="1" type="ORF">G3I50_01060</name>
</gene>
<name>A0A7K3RPK2_9ACTN</name>
<evidence type="ECO:0000313" key="1">
    <source>
        <dbReference type="EMBL" id="NEC16872.1"/>
    </source>
</evidence>
<evidence type="ECO:0000313" key="2">
    <source>
        <dbReference type="Proteomes" id="UP000469670"/>
    </source>
</evidence>
<dbReference type="RefSeq" id="WP_164199087.1">
    <property type="nucleotide sequence ID" value="NZ_JAAGMP010000059.1"/>
</dbReference>
<accession>A0A7K3RPK2</accession>
<sequence length="457" mass="50443">MESLVGVPSARQRLFSEPQLDDSGADTLDRYNWQASMAAADGLRLYLDSLDGDGRPSKDIGSRIVCELQEDWAAVDGDAVELVSAKHRDVTTGPFTTVNALADAGGVAHLFGRWNALHETVTCRLVTTFGLSSDAQKLEKAWVKLRELRMARQPLDVPDDHRTSVADLCQALRSYCKELPSSWAPAAKPMPSPTDVEIAQVVRFMAVLDVEAEKPLRSQLEFAAANMYARPLCNRLGLPIDPESIWAAVHNIFYARMRKAGPIPTGKLPAVLAYRVGATSPNTAQLERSLLNRIVTLDDIDLAVRTAISQPHGYRPLPRLQRTTKLAVKMQAGQCPDNSIERAEHLAQEYRDFWRDERSGNPTARVAQARLDRYLLRISDEATQTTLSEVPRGPAFWKAVQHLLAASPPAELPNGIDSELLLGGICDLSSQCKVWFSDRFDVDQAIEAIQRGQGQIS</sequence>